<dbReference type="Proteomes" id="UP000095256">
    <property type="component" value="Unassembled WGS sequence"/>
</dbReference>
<feature type="domain" description="Ribosome recycling factor" evidence="7">
    <location>
        <begin position="20"/>
        <end position="183"/>
    </location>
</feature>
<evidence type="ECO:0000313" key="8">
    <source>
        <dbReference type="EMBL" id="OEH82898.1"/>
    </source>
</evidence>
<dbReference type="GO" id="GO:0043023">
    <property type="term" value="F:ribosomal large subunit binding"/>
    <property type="evidence" value="ECO:0007669"/>
    <property type="project" value="TreeGrafter"/>
</dbReference>
<protein>
    <recommendedName>
        <fullName evidence="5">Ribosome-recycling factor</fullName>
        <shortName evidence="5">RRF</shortName>
    </recommendedName>
    <alternativeName>
        <fullName evidence="5">Ribosome-releasing factor</fullName>
    </alternativeName>
</protein>
<evidence type="ECO:0000256" key="4">
    <source>
        <dbReference type="ARBA" id="ARBA00022917"/>
    </source>
</evidence>
<dbReference type="EMBL" id="MIEK01000013">
    <property type="protein sequence ID" value="OEH82898.1"/>
    <property type="molecule type" value="Genomic_DNA"/>
</dbReference>
<comment type="similarity">
    <text evidence="2 5">Belongs to the RRF family.</text>
</comment>
<evidence type="ECO:0000256" key="3">
    <source>
        <dbReference type="ARBA" id="ARBA00022490"/>
    </source>
</evidence>
<keyword evidence="9" id="KW-1185">Reference proteome</keyword>
<dbReference type="RefSeq" id="WP_069698135.1">
    <property type="nucleotide sequence ID" value="NZ_JAGGMA010000022.1"/>
</dbReference>
<evidence type="ECO:0000259" key="7">
    <source>
        <dbReference type="Pfam" id="PF01765"/>
    </source>
</evidence>
<dbReference type="OrthoDB" id="9804006at2"/>
<dbReference type="GO" id="GO:0006415">
    <property type="term" value="P:translational termination"/>
    <property type="evidence" value="ECO:0007669"/>
    <property type="project" value="UniProtKB-UniRule"/>
</dbReference>
<proteinExistence type="inferred from homology"/>
<evidence type="ECO:0000256" key="2">
    <source>
        <dbReference type="ARBA" id="ARBA00005912"/>
    </source>
</evidence>
<evidence type="ECO:0000256" key="5">
    <source>
        <dbReference type="HAMAP-Rule" id="MF_00040"/>
    </source>
</evidence>
<dbReference type="Gene3D" id="1.10.132.20">
    <property type="entry name" value="Ribosome-recycling factor"/>
    <property type="match status" value="1"/>
</dbReference>
<name>A0A1E5KYJ3_9ENTE</name>
<dbReference type="PANTHER" id="PTHR20982">
    <property type="entry name" value="RIBOSOME RECYCLING FACTOR"/>
    <property type="match status" value="1"/>
</dbReference>
<accession>A0A1E5KYJ3</accession>
<comment type="subcellular location">
    <subcellularLocation>
        <location evidence="1 5">Cytoplasm</location>
    </subcellularLocation>
</comment>
<dbReference type="InterPro" id="IPR023584">
    <property type="entry name" value="Ribosome_recyc_fac_dom"/>
</dbReference>
<comment type="function">
    <text evidence="5">Responsible for the release of ribosomes from messenger RNA at the termination of protein biosynthesis. May increase the efficiency of translation by recycling ribosomes from one round of translation to another.</text>
</comment>
<keyword evidence="6" id="KW-0175">Coiled coil</keyword>
<dbReference type="GO" id="GO:0005737">
    <property type="term" value="C:cytoplasm"/>
    <property type="evidence" value="ECO:0007669"/>
    <property type="project" value="UniProtKB-SubCell"/>
</dbReference>
<dbReference type="AlphaFoldDB" id="A0A1E5KYJ3"/>
<dbReference type="FunFam" id="3.30.1360.40:FF:000001">
    <property type="entry name" value="Ribosome-recycling factor"/>
    <property type="match status" value="1"/>
</dbReference>
<dbReference type="PANTHER" id="PTHR20982:SF3">
    <property type="entry name" value="MITOCHONDRIAL RIBOSOME RECYCLING FACTOR PSEUDO 1"/>
    <property type="match status" value="1"/>
</dbReference>
<gene>
    <name evidence="5" type="primary">frr</name>
    <name evidence="8" type="ORF">BCR26_11205</name>
</gene>
<dbReference type="NCBIfam" id="TIGR00496">
    <property type="entry name" value="frr"/>
    <property type="match status" value="1"/>
</dbReference>
<dbReference type="STRING" id="762845.BCR26_11205"/>
<sequence>MSGTVLATAKEKMQKAEQSLQREFGQIRAGRANASLLDRIQVEYYGAMTPVNQLTSINIPEARVLMVTPFDKSSIGDIEKAIQASDIGISPANDGNVIRLVIPQLTEERRKELAKDVKKLAETAKVAVRNVRRDAMDDLKKQEKNNEITEDELRNLEKEVQKLTDDSVKNVDQITAEKEKELLEV</sequence>
<keyword evidence="4 5" id="KW-0648">Protein biosynthesis</keyword>
<dbReference type="SUPFAM" id="SSF55194">
    <property type="entry name" value="Ribosome recycling factor, RRF"/>
    <property type="match status" value="1"/>
</dbReference>
<dbReference type="HAMAP" id="MF_00040">
    <property type="entry name" value="RRF"/>
    <property type="match status" value="1"/>
</dbReference>
<dbReference type="Gene3D" id="3.30.1360.40">
    <property type="match status" value="1"/>
</dbReference>
<feature type="coiled-coil region" evidence="6">
    <location>
        <begin position="132"/>
        <end position="173"/>
    </location>
</feature>
<evidence type="ECO:0000313" key="9">
    <source>
        <dbReference type="Proteomes" id="UP000095256"/>
    </source>
</evidence>
<organism evidence="8 9">
    <name type="scientific">Enterococcus rivorum</name>
    <dbReference type="NCBI Taxonomy" id="762845"/>
    <lineage>
        <taxon>Bacteria</taxon>
        <taxon>Bacillati</taxon>
        <taxon>Bacillota</taxon>
        <taxon>Bacilli</taxon>
        <taxon>Lactobacillales</taxon>
        <taxon>Enterococcaceae</taxon>
        <taxon>Enterococcus</taxon>
    </lineage>
</organism>
<dbReference type="InterPro" id="IPR036191">
    <property type="entry name" value="RRF_sf"/>
</dbReference>
<dbReference type="InterPro" id="IPR002661">
    <property type="entry name" value="Ribosome_recyc_fac"/>
</dbReference>
<keyword evidence="3 5" id="KW-0963">Cytoplasm</keyword>
<evidence type="ECO:0000256" key="6">
    <source>
        <dbReference type="SAM" id="Coils"/>
    </source>
</evidence>
<comment type="caution">
    <text evidence="8">The sequence shown here is derived from an EMBL/GenBank/DDBJ whole genome shotgun (WGS) entry which is preliminary data.</text>
</comment>
<evidence type="ECO:0000256" key="1">
    <source>
        <dbReference type="ARBA" id="ARBA00004496"/>
    </source>
</evidence>
<dbReference type="FunFam" id="1.10.132.20:FF:000001">
    <property type="entry name" value="Ribosome-recycling factor"/>
    <property type="match status" value="1"/>
</dbReference>
<dbReference type="CDD" id="cd00520">
    <property type="entry name" value="RRF"/>
    <property type="match status" value="1"/>
</dbReference>
<dbReference type="Pfam" id="PF01765">
    <property type="entry name" value="RRF"/>
    <property type="match status" value="1"/>
</dbReference>
<reference evidence="8 9" key="1">
    <citation type="submission" date="2016-09" db="EMBL/GenBank/DDBJ databases">
        <authorList>
            <person name="Capua I."/>
            <person name="De Benedictis P."/>
            <person name="Joannis T."/>
            <person name="Lombin L.H."/>
            <person name="Cattoli G."/>
        </authorList>
    </citation>
    <scope>NUCLEOTIDE SEQUENCE [LARGE SCALE GENOMIC DNA]</scope>
    <source>
        <strain evidence="8 9">LMG 25899</strain>
    </source>
</reference>